<dbReference type="RefSeq" id="XP_027260595.1">
    <property type="nucleotide sequence ID" value="XM_027404794.2"/>
</dbReference>
<dbReference type="PROSITE" id="PS51624">
    <property type="entry name" value="SAM_MT_TRMH_2"/>
    <property type="match status" value="1"/>
</dbReference>
<protein>
    <submittedName>
        <fullName evidence="3">Probable methyltransferase TARBP1 isoform X4</fullName>
    </submittedName>
</protein>
<dbReference type="InterPro" id="IPR056921">
    <property type="entry name" value="TARBP1_dom"/>
</dbReference>
<accession>A0A9J7FLG3</accession>
<keyword evidence="3" id="KW-0489">Methyltransferase</keyword>
<keyword evidence="2" id="KW-1185">Reference proteome</keyword>
<dbReference type="GO" id="GO:0030488">
    <property type="term" value="P:tRNA methylation"/>
    <property type="evidence" value="ECO:0007669"/>
    <property type="project" value="TreeGrafter"/>
</dbReference>
<reference evidence="2" key="2">
    <citation type="journal article" date="2020" name="Biotechnol. Bioeng.">
        <title>Chromosome-scale scaffolds for the Chinese hamster reference genome assembly to facilitate the study of the CHO epigenome.</title>
        <authorList>
            <person name="Hilliard W."/>
            <person name="MacDonald M."/>
            <person name="Lee K.H."/>
        </authorList>
    </citation>
    <scope>NUCLEOTIDE SEQUENCE [LARGE SCALE GENOMIC DNA]</scope>
    <source>
        <strain evidence="2">17A/GY</strain>
    </source>
</reference>
<dbReference type="SUPFAM" id="SSF48371">
    <property type="entry name" value="ARM repeat"/>
    <property type="match status" value="1"/>
</dbReference>
<dbReference type="GeneID" id="100770970"/>
<keyword evidence="3" id="KW-0808">Transferase</keyword>
<dbReference type="PANTHER" id="PTHR12029:SF11">
    <property type="entry name" value="METHYLTRANSFERASE TARBP1-RELATED"/>
    <property type="match status" value="1"/>
</dbReference>
<dbReference type="InterPro" id="IPR025806">
    <property type="entry name" value="TARBP1"/>
</dbReference>
<dbReference type="InterPro" id="IPR045330">
    <property type="entry name" value="TRM3/TARBP1"/>
</dbReference>
<feature type="domain" description="TARBP1" evidence="1">
    <location>
        <begin position="197"/>
        <end position="323"/>
    </location>
</feature>
<reference evidence="2" key="1">
    <citation type="journal article" date="2018" name="Biotechnol. Bioeng.">
        <title>A reference genome of the Chinese hamster based on a hybrid assembly strategy.</title>
        <authorList>
            <person name="Rupp O."/>
            <person name="MacDonald M.L."/>
            <person name="Li S."/>
            <person name="Dhiman H."/>
            <person name="Polson S."/>
            <person name="Griep S."/>
            <person name="Heffner K."/>
            <person name="Hernandez I."/>
            <person name="Brinkrolf K."/>
            <person name="Jadhav V."/>
            <person name="Samoudi M."/>
            <person name="Hao H."/>
            <person name="Kingham B."/>
            <person name="Goesmann A."/>
            <person name="Betenbaugh M.J."/>
            <person name="Lewis N.E."/>
            <person name="Borth N."/>
            <person name="Lee K.H."/>
        </authorList>
    </citation>
    <scope>NUCLEOTIDE SEQUENCE [LARGE SCALE GENOMIC DNA]</scope>
    <source>
        <strain evidence="2">17A/GY</strain>
    </source>
</reference>
<name>A0A9J7FLG3_CRIGR</name>
<gene>
    <name evidence="3" type="primary">Tarbp1</name>
</gene>
<dbReference type="InterPro" id="IPR016024">
    <property type="entry name" value="ARM-type_fold"/>
</dbReference>
<dbReference type="GO" id="GO:0016423">
    <property type="term" value="F:tRNA (guanine) methyltransferase activity"/>
    <property type="evidence" value="ECO:0007669"/>
    <property type="project" value="TreeGrafter"/>
</dbReference>
<evidence type="ECO:0000313" key="3">
    <source>
        <dbReference type="RefSeq" id="XP_027260595.1"/>
    </source>
</evidence>
<proteinExistence type="predicted"/>
<dbReference type="Proteomes" id="UP001108280">
    <property type="component" value="Chromosome 3"/>
</dbReference>
<dbReference type="Pfam" id="PF25050">
    <property type="entry name" value="TARBP1"/>
    <property type="match status" value="1"/>
</dbReference>
<organism evidence="2 3">
    <name type="scientific">Cricetulus griseus</name>
    <name type="common">Chinese hamster</name>
    <name type="synonym">Cricetulus barabensis griseus</name>
    <dbReference type="NCBI Taxonomy" id="10029"/>
    <lineage>
        <taxon>Eukaryota</taxon>
        <taxon>Metazoa</taxon>
        <taxon>Chordata</taxon>
        <taxon>Craniata</taxon>
        <taxon>Vertebrata</taxon>
        <taxon>Euteleostomi</taxon>
        <taxon>Mammalia</taxon>
        <taxon>Eutheria</taxon>
        <taxon>Euarchontoglires</taxon>
        <taxon>Glires</taxon>
        <taxon>Rodentia</taxon>
        <taxon>Myomorpha</taxon>
        <taxon>Muroidea</taxon>
        <taxon>Cricetidae</taxon>
        <taxon>Cricetinae</taxon>
        <taxon>Cricetulus</taxon>
    </lineage>
</organism>
<dbReference type="CTD" id="6894"/>
<sequence length="1337" mass="149991">MERVLADALLAQSREPCALLGTLCGGEATAERAETLRLVLQRLEERGVGAGALAEAAHEVAKGHLVPLLKASPGGGPAGPRVLRAASAALRSCARLAGPELAVALAEDALRELPRVPAVELLAAVAPCLRALEDAPLLRRLARASVELALAGDAPPAVGARLLPALSLSAEPALREAWDTLASSGPEAEGRTGPELLVLSALAEKLLSADARHADLDARLRGSFWRTVQAGLGRAQDALTRKRARYLLQRAVQLSAELAMDCYCGPQDTLGPSLFWWSEKKKDELLKFWENYILIMEVLEGNQIHVIKPVLPKLNSLFEYAVSEENGCWLFHPSWHMCIYKRMFESENKILTKEGVIHFLELYEVKSLPYSPELSEFITGPLMDALSESCLYSRSPGQLLGSGSPLGLKLQKFLVTYVSLLPEETKSHFLLKFIQRMADRHWCAVPILFLSKALASLPRCKALGGEGLLALRDVLQCTMITHQVLLRGAAQCYLLQTAMHLVDVEKVSLSDISAFLVSLRQEESLGRGTMLWTELCDWLRVNERYFRQSLIGGSDGQETSLNAYVKKLVQEFVKSPGWERESCFMPDWLEARLTSLMVLLAVDVEGMKTQFREKQRTQNVLRIFLDPLLDALGKLATNAYMPLLRTDRCLQLLARLLHSCVPRGSSGQDDEVSSVLQTSIMSVADSVSQFVLRRLTMNELQSVADLDRCQLYLKVLAELTSLQVKQGWKAGNPISRVISPLKNACIHHLQEAEDGEEPTLGHQVQRAVSMATLAALCEAVDQHPVLQLDAEPMDRFLSTLPLNQMLQKPRSEEQNGCVHPLENGSVFEESSSSQGWGKIAAQYLHDQWVCLSFLLRKHYPLIPTTESDRLECFLPAVEMPVQTLRSALDVLTVLPAGCILPVFRCMEVLVPKLLTSDESLCIESFDMAWKIISSLSNTQLTFWPNLKAFIHFVFNNEILTIAAKLKGQGYFKIKEIMCKIIEMSSIKTGVFNILICHCCQSWIAAACGVSHSSLFSSAKDYSELVLEACVFGTVFRRDQRLIQDVQTFIENLGQDCAANIIIENTKREDYYVRICAVKFLCLLDGSNISHKLFIEDLAIQLLDKDESTSRSRTRYHENSLQHRVKNRAWQTLLVLFPRFDQNFLNGIIDKIFHAGFTNNQASIKYFIEWIIILILHKFPQFLPKFWDCFSYGEEKLKTSICTFLSVLSHLDIIIQNIPEKRLVLKQALTIALQWCLSHNFSVRLYALVALKKAWQLCKALKFEECDAWTTVIECSLSQAESMHGAGNARKNWQRIQDHFFFSTFHPLKDYCLECLACKPWKGIFNSKQKSEQISKRK</sequence>
<evidence type="ECO:0000313" key="2">
    <source>
        <dbReference type="Proteomes" id="UP001108280"/>
    </source>
</evidence>
<reference evidence="3" key="3">
    <citation type="submission" date="2025-08" db="UniProtKB">
        <authorList>
            <consortium name="RefSeq"/>
        </authorList>
    </citation>
    <scope>IDENTIFICATION</scope>
    <source>
        <strain evidence="3">17A/GY</strain>
        <tissue evidence="3">Liver</tissue>
    </source>
</reference>
<evidence type="ECO:0000259" key="1">
    <source>
        <dbReference type="Pfam" id="PF25050"/>
    </source>
</evidence>
<dbReference type="PANTHER" id="PTHR12029">
    <property type="entry name" value="RNA METHYLTRANSFERASE"/>
    <property type="match status" value="1"/>
</dbReference>